<dbReference type="GO" id="GO:0003700">
    <property type="term" value="F:DNA-binding transcription factor activity"/>
    <property type="evidence" value="ECO:0007669"/>
    <property type="project" value="InterPro"/>
</dbReference>
<proteinExistence type="inferred from homology"/>
<dbReference type="PANTHER" id="PTHR30419:SF8">
    <property type="entry name" value="NITROGEN ASSIMILATION TRANSCRIPTIONAL ACTIVATOR-RELATED"/>
    <property type="match status" value="1"/>
</dbReference>
<name>A0A2Z4PP69_9GAMM</name>
<dbReference type="EMBL" id="CP016181">
    <property type="protein sequence ID" value="AWX99262.1"/>
    <property type="molecule type" value="Genomic_DNA"/>
</dbReference>
<dbReference type="AlphaFoldDB" id="A0A2Z4PP69"/>
<organism evidence="6 7">
    <name type="scientific">Marinomonas primoryensis</name>
    <dbReference type="NCBI Taxonomy" id="178399"/>
    <lineage>
        <taxon>Bacteria</taxon>
        <taxon>Pseudomonadati</taxon>
        <taxon>Pseudomonadota</taxon>
        <taxon>Gammaproteobacteria</taxon>
        <taxon>Oceanospirillales</taxon>
        <taxon>Oceanospirillaceae</taxon>
        <taxon>Marinomonas</taxon>
    </lineage>
</organism>
<keyword evidence="2" id="KW-0805">Transcription regulation</keyword>
<dbReference type="Pfam" id="PF03466">
    <property type="entry name" value="LysR_substrate"/>
    <property type="match status" value="1"/>
</dbReference>
<dbReference type="PROSITE" id="PS50931">
    <property type="entry name" value="HTH_LYSR"/>
    <property type="match status" value="1"/>
</dbReference>
<feature type="domain" description="HTH lysR-type" evidence="5">
    <location>
        <begin position="4"/>
        <end position="61"/>
    </location>
</feature>
<evidence type="ECO:0000259" key="5">
    <source>
        <dbReference type="PROSITE" id="PS50931"/>
    </source>
</evidence>
<dbReference type="RefSeq" id="WP_112135879.1">
    <property type="nucleotide sequence ID" value="NZ_CAXBEN010000025.1"/>
</dbReference>
<dbReference type="OrthoDB" id="570111at2"/>
<dbReference type="Pfam" id="PF00126">
    <property type="entry name" value="HTH_1"/>
    <property type="match status" value="1"/>
</dbReference>
<dbReference type="InterPro" id="IPR000847">
    <property type="entry name" value="LysR_HTH_N"/>
</dbReference>
<dbReference type="GO" id="GO:0003677">
    <property type="term" value="F:DNA binding"/>
    <property type="evidence" value="ECO:0007669"/>
    <property type="project" value="UniProtKB-KW"/>
</dbReference>
<dbReference type="Gene3D" id="1.10.10.10">
    <property type="entry name" value="Winged helix-like DNA-binding domain superfamily/Winged helix DNA-binding domain"/>
    <property type="match status" value="1"/>
</dbReference>
<reference evidence="6 7" key="1">
    <citation type="submission" date="2016-06" db="EMBL/GenBank/DDBJ databases">
        <title>The sequenced genome of the ice-adhering bacterium Marinomonas primoryensis, from Antarctica.</title>
        <authorList>
            <person name="Graham L."/>
            <person name="Vance T.D.R."/>
            <person name="Davies P.L."/>
        </authorList>
    </citation>
    <scope>NUCLEOTIDE SEQUENCE [LARGE SCALE GENOMIC DNA]</scope>
    <source>
        <strain evidence="6 7">AceL</strain>
    </source>
</reference>
<dbReference type="Gene3D" id="3.40.190.290">
    <property type="match status" value="1"/>
</dbReference>
<evidence type="ECO:0000256" key="1">
    <source>
        <dbReference type="ARBA" id="ARBA00009437"/>
    </source>
</evidence>
<keyword evidence="3" id="KW-0238">DNA-binding</keyword>
<dbReference type="SUPFAM" id="SSF53850">
    <property type="entry name" value="Periplasmic binding protein-like II"/>
    <property type="match status" value="1"/>
</dbReference>
<dbReference type="InterPro" id="IPR036388">
    <property type="entry name" value="WH-like_DNA-bd_sf"/>
</dbReference>
<evidence type="ECO:0000256" key="2">
    <source>
        <dbReference type="ARBA" id="ARBA00023015"/>
    </source>
</evidence>
<evidence type="ECO:0000313" key="7">
    <source>
        <dbReference type="Proteomes" id="UP000249898"/>
    </source>
</evidence>
<evidence type="ECO:0000313" key="6">
    <source>
        <dbReference type="EMBL" id="AWX99262.1"/>
    </source>
</evidence>
<dbReference type="SUPFAM" id="SSF46785">
    <property type="entry name" value="Winged helix' DNA-binding domain"/>
    <property type="match status" value="1"/>
</dbReference>
<evidence type="ECO:0000256" key="3">
    <source>
        <dbReference type="ARBA" id="ARBA00023125"/>
    </source>
</evidence>
<protein>
    <submittedName>
        <fullName evidence="6">LysR family transcriptional regulator</fullName>
    </submittedName>
</protein>
<dbReference type="InterPro" id="IPR005119">
    <property type="entry name" value="LysR_subst-bd"/>
</dbReference>
<evidence type="ECO:0000256" key="4">
    <source>
        <dbReference type="ARBA" id="ARBA00023163"/>
    </source>
</evidence>
<dbReference type="InterPro" id="IPR050950">
    <property type="entry name" value="HTH-type_LysR_regulators"/>
</dbReference>
<keyword evidence="4" id="KW-0804">Transcription</keyword>
<comment type="similarity">
    <text evidence="1">Belongs to the LysR transcriptional regulatory family.</text>
</comment>
<gene>
    <name evidence="6" type="ORF">A8139_04020</name>
</gene>
<dbReference type="InterPro" id="IPR036390">
    <property type="entry name" value="WH_DNA-bd_sf"/>
</dbReference>
<sequence length="303" mass="34155">MKEINAKRLTYLYEAVSLGSIRAAADKLDVAPSAISRQITQLEEEMACLLIERHRKGVRPTEAGQLLLRYYREATSNEEACLSELQALRGLKSGHISLAIGEGFIGDIMSKALPQFQATYPDLTLSVHMGGSNDLIRRVEEDEAHIGVLFHPPHHQKLRSHEISSHPLCLIVPPEHPLISLNRPIQLEEIMPYSIALQETEFGVRQLISVAEFKHRIKFTPSMTVNSFSLLKEFVRSNMGVTILPDFVVRRELEDKLVVSLPIADPILTSGEVHIVTRLGRQLTEAPLALLKHLQLWMRDFHS</sequence>
<dbReference type="PANTHER" id="PTHR30419">
    <property type="entry name" value="HTH-TYPE TRANSCRIPTIONAL REGULATOR YBHD"/>
    <property type="match status" value="1"/>
</dbReference>
<dbReference type="Proteomes" id="UP000249898">
    <property type="component" value="Chromosome"/>
</dbReference>
<accession>A0A2Z4PP69</accession>
<dbReference type="GO" id="GO:0005829">
    <property type="term" value="C:cytosol"/>
    <property type="evidence" value="ECO:0007669"/>
    <property type="project" value="TreeGrafter"/>
</dbReference>